<keyword evidence="12" id="KW-0238">DNA-binding</keyword>
<keyword evidence="11" id="KW-0067">ATP-binding</keyword>
<dbReference type="InterPro" id="IPR059240">
    <property type="entry name" value="cc_ERCC-6_N"/>
</dbReference>
<evidence type="ECO:0000259" key="20">
    <source>
        <dbReference type="PROSITE" id="PS51192"/>
    </source>
</evidence>
<keyword evidence="15" id="KW-0131">Cell cycle</keyword>
<feature type="compositionally biased region" description="Basic and acidic residues" evidence="19">
    <location>
        <begin position="1021"/>
        <end position="1038"/>
    </location>
</feature>
<dbReference type="InterPro" id="IPR049730">
    <property type="entry name" value="SNF2/RAD54-like_C"/>
</dbReference>
<evidence type="ECO:0000313" key="22">
    <source>
        <dbReference type="EnsemblMetazoa" id="XP_022655164"/>
    </source>
</evidence>
<dbReference type="InterPro" id="IPR014001">
    <property type="entry name" value="Helicase_ATP-bd"/>
</dbReference>
<dbReference type="SMART" id="SM00490">
    <property type="entry name" value="HELICc"/>
    <property type="match status" value="1"/>
</dbReference>
<evidence type="ECO:0000256" key="8">
    <source>
        <dbReference type="ARBA" id="ARBA00022776"/>
    </source>
</evidence>
<dbReference type="GO" id="GO:0051301">
    <property type="term" value="P:cell division"/>
    <property type="evidence" value="ECO:0007669"/>
    <property type="project" value="UniProtKB-KW"/>
</dbReference>
<dbReference type="OMA" id="CTFIQQH"/>
<evidence type="ECO:0000256" key="2">
    <source>
        <dbReference type="ARBA" id="ARBA00007025"/>
    </source>
</evidence>
<feature type="coiled-coil region" evidence="18">
    <location>
        <begin position="77"/>
        <end position="135"/>
    </location>
</feature>
<keyword evidence="14" id="KW-0539">Nucleus</keyword>
<evidence type="ECO:0000256" key="4">
    <source>
        <dbReference type="ARBA" id="ARBA00015341"/>
    </source>
</evidence>
<keyword evidence="18" id="KW-0175">Coiled coil</keyword>
<dbReference type="FunFam" id="3.40.50.10810:FF:000042">
    <property type="entry name" value="SNF2 family helicase-like protein"/>
    <property type="match status" value="1"/>
</dbReference>
<evidence type="ECO:0000256" key="13">
    <source>
        <dbReference type="ARBA" id="ARBA00023204"/>
    </source>
</evidence>
<dbReference type="PANTHER" id="PTHR45629:SF7">
    <property type="entry name" value="DNA EXCISION REPAIR PROTEIN ERCC-6-RELATED"/>
    <property type="match status" value="1"/>
</dbReference>
<dbReference type="GO" id="GO:0005634">
    <property type="term" value="C:nucleus"/>
    <property type="evidence" value="ECO:0007669"/>
    <property type="project" value="TreeGrafter"/>
</dbReference>
<keyword evidence="10" id="KW-0347">Helicase</keyword>
<accession>A0A7M7JP85</accession>
<evidence type="ECO:0000256" key="14">
    <source>
        <dbReference type="ARBA" id="ARBA00023242"/>
    </source>
</evidence>
<feature type="region of interest" description="Disordered" evidence="19">
    <location>
        <begin position="1144"/>
        <end position="1179"/>
    </location>
</feature>
<comment type="similarity">
    <text evidence="2">Belongs to the SNF2/RAD54 helicase family.</text>
</comment>
<dbReference type="EnsemblMetazoa" id="XM_022799429">
    <property type="protein sequence ID" value="XP_022655164"/>
    <property type="gene ID" value="LOC111247899"/>
</dbReference>
<dbReference type="InterPro" id="IPR050496">
    <property type="entry name" value="SNF2_RAD54_helicase_repair"/>
</dbReference>
<feature type="domain" description="Helicase C-terminal" evidence="21">
    <location>
        <begin position="771"/>
        <end position="930"/>
    </location>
</feature>
<protein>
    <recommendedName>
        <fullName evidence="4">DNA repair and recombination protein RAD54-like</fullName>
    </recommendedName>
    <alternativeName>
        <fullName evidence="17">Protein okra</fullName>
    </alternativeName>
</protein>
<feature type="compositionally biased region" description="Basic and acidic residues" evidence="19">
    <location>
        <begin position="995"/>
        <end position="1009"/>
    </location>
</feature>
<keyword evidence="13" id="KW-0234">DNA repair</keyword>
<dbReference type="Pfam" id="PF25875">
    <property type="entry name" value="WHD_Rad26_CSB"/>
    <property type="match status" value="1"/>
</dbReference>
<dbReference type="Pfam" id="PF00271">
    <property type="entry name" value="Helicase_C"/>
    <property type="match status" value="1"/>
</dbReference>
<dbReference type="CDD" id="cd22254">
    <property type="entry name" value="CSB_WHD"/>
    <property type="match status" value="1"/>
</dbReference>
<evidence type="ECO:0000256" key="7">
    <source>
        <dbReference type="ARBA" id="ARBA00022763"/>
    </source>
</evidence>
<evidence type="ECO:0000256" key="19">
    <source>
        <dbReference type="SAM" id="MobiDB-lite"/>
    </source>
</evidence>
<comment type="subunit">
    <text evidence="3">Interacts (via N-terminus) with spn-A/Rad51.</text>
</comment>
<keyword evidence="5" id="KW-0132">Cell division</keyword>
<dbReference type="OrthoDB" id="413460at2759"/>
<evidence type="ECO:0000256" key="10">
    <source>
        <dbReference type="ARBA" id="ARBA00022806"/>
    </source>
</evidence>
<dbReference type="RefSeq" id="XP_022655164.1">
    <property type="nucleotide sequence ID" value="XM_022799429.1"/>
</dbReference>
<dbReference type="InterPro" id="IPR038718">
    <property type="entry name" value="SNF2-like_sf"/>
</dbReference>
<evidence type="ECO:0000256" key="16">
    <source>
        <dbReference type="ARBA" id="ARBA00024776"/>
    </source>
</evidence>
<dbReference type="GO" id="GO:0005524">
    <property type="term" value="F:ATP binding"/>
    <property type="evidence" value="ECO:0007669"/>
    <property type="project" value="InterPro"/>
</dbReference>
<dbReference type="InterPro" id="IPR027417">
    <property type="entry name" value="P-loop_NTPase"/>
</dbReference>
<evidence type="ECO:0000256" key="18">
    <source>
        <dbReference type="SAM" id="Coils"/>
    </source>
</evidence>
<dbReference type="InterPro" id="IPR000330">
    <property type="entry name" value="SNF2_N"/>
</dbReference>
<dbReference type="PANTHER" id="PTHR45629">
    <property type="entry name" value="SNF2/RAD54 FAMILY MEMBER"/>
    <property type="match status" value="1"/>
</dbReference>
<dbReference type="InterPro" id="IPR001650">
    <property type="entry name" value="Helicase_C-like"/>
</dbReference>
<feature type="compositionally biased region" description="Polar residues" evidence="19">
    <location>
        <begin position="7"/>
        <end position="24"/>
    </location>
</feature>
<sequence>MEYGPGPSTSTATFNGRNTSNDFASQMNDEQEALAGLGEAYDQTEIEKGVIDVIDEQIQQADRLRHDRELRNVIEEVKFVKQRLNTINESLAEYDEKKELTKDTRKKLDAIRREKENKEKHLKKLEAKLRSLNIFLGHEDLGGTDEIDEETREQLRMLLGDPETEEERRIRMGEMTPFGSTVREIKLPEVDMFDQFLDARTAETKKARREKKDKISVATKTKNKNRKTLTAEAKGIKRKAEIGTSLELCRPKKKKKPFWDLPLGTIEDYSAIGAWKEMRPSQDNNISLELPKGTAGHSDDSDYDPEEDEDNCELHEDEKKFEQDKDLKKSVIRRRSDTTDGMPLDTRHRHRDDGDQKTYLNRVCQLDDDSDCSEEEIDEDFRMPCSLYNSLYPYQRIAVRWLWELHQNKCGGIIGDEMGLGKTVQMISFLRALKHSKMRVVGDPFCGLGPVILIAPATVMHQWVKEFHKWFPRQRVGVLHNTGSYSGKKKESLVRDINKTSGTLITSYQGIVIYLDNILKYQWHYVILDEGHKIRNPDAQAAFSAVNVKATLAVKQFQTPHRIILSGSPIQNNLRELWSLFDFIFPGKLGTLPTFMAEFAVPITQGGYANATETQVAIGYRCASTLRDAIKPYLLRRMKSDVKANINLPPKSEQVLFCRLTERQRELYKSYLDSPEIRQIFDGRLQLFVGLINLRKICNHPDLYDGGPYKELVTRNASESYESPNHSDTGKGDWNDLVPANMDSALKVPPIEEEENERNFGYVKRSGKLMVVEALLKLWKKQGHRALVFTQSRQMLRILEAFVHRRGYAYLVMDGSTTIASRQPAIERFNQDKNIFVFLLTTRVGGLGVNLTGANRIIIFDPDWNPSTDMQARERAWRIGQNRDVTIYRLMTAGTIEEKIYHRQIFKQFLTNRILNDPRQRRFFKSNELHELFTLGDDIGKRNRTETSDIFAGTGSEIRKKHLRTPEKKRKQQENKERLEKMRMLAKKLSQKIGAGEKIKPGDLKELDKPTTSGSRGTTVEGEKLSEVVRRSRFKGTDTDDEDQTDKKQNEGETTKRNEDDDYVLSKLFRNNNVHSVMKHDAIMDSAVADSALIEAEAELVAQEAVKKLERSRKMCFRATSGIPNWTGQFGAYRGMKKARFGTKNVKSIGLSPAGPSPTKNKEGSSHEGEGEKSHFAYDPNEEKIKNSKAMSSSELMAHIRARSIGNVDLETSDNESQDYESESVVEATSTVTNETDELLVDLRNFIAFGATVDGQATTQEILAVFRNRVPEKDAPLFRKLLKKLCEFFKRGTTKDGLWRLRQGFR</sequence>
<comment type="subcellular location">
    <subcellularLocation>
        <location evidence="1">Nucleus</location>
    </subcellularLocation>
</comment>
<keyword evidence="23" id="KW-1185">Reference proteome</keyword>
<dbReference type="PROSITE" id="PS51192">
    <property type="entry name" value="HELICASE_ATP_BIND_1"/>
    <property type="match status" value="1"/>
</dbReference>
<feature type="compositionally biased region" description="Basic and acidic residues" evidence="19">
    <location>
        <begin position="312"/>
        <end position="338"/>
    </location>
</feature>
<evidence type="ECO:0000256" key="6">
    <source>
        <dbReference type="ARBA" id="ARBA00022741"/>
    </source>
</evidence>
<dbReference type="GO" id="GO:0006283">
    <property type="term" value="P:transcription-coupled nucleotide-excision repair"/>
    <property type="evidence" value="ECO:0007669"/>
    <property type="project" value="TreeGrafter"/>
</dbReference>
<feature type="compositionally biased region" description="Acidic residues" evidence="19">
    <location>
        <begin position="301"/>
        <end position="311"/>
    </location>
</feature>
<feature type="compositionally biased region" description="Basic and acidic residues" evidence="19">
    <location>
        <begin position="1045"/>
        <end position="1059"/>
    </location>
</feature>
<dbReference type="InParanoid" id="A0A7M7JP85"/>
<dbReference type="SMART" id="SM00487">
    <property type="entry name" value="DEXDc"/>
    <property type="match status" value="1"/>
</dbReference>
<keyword evidence="7" id="KW-0227">DNA damage</keyword>
<dbReference type="GO" id="GO:0008094">
    <property type="term" value="F:ATP-dependent activity, acting on DNA"/>
    <property type="evidence" value="ECO:0007669"/>
    <property type="project" value="TreeGrafter"/>
</dbReference>
<dbReference type="Gene3D" id="3.40.50.300">
    <property type="entry name" value="P-loop containing nucleotide triphosphate hydrolases"/>
    <property type="match status" value="1"/>
</dbReference>
<dbReference type="CDD" id="cd18793">
    <property type="entry name" value="SF2_C_SNF"/>
    <property type="match status" value="1"/>
</dbReference>
<feature type="domain" description="Helicase ATP-binding" evidence="20">
    <location>
        <begin position="403"/>
        <end position="587"/>
    </location>
</feature>
<evidence type="ECO:0000256" key="3">
    <source>
        <dbReference type="ARBA" id="ARBA00011467"/>
    </source>
</evidence>
<evidence type="ECO:0000256" key="11">
    <source>
        <dbReference type="ARBA" id="ARBA00022840"/>
    </source>
</evidence>
<comment type="function">
    <text evidence="16">Involved in mitotic DNA repair and meiotic recombination. Functions in the recombinational DNA repair pathway. Essential for interhomolog gene conversion (GC), but may have a less important role in intersister GC than spn-A/Rad51. In the presence of DNA, spn-A/Rad51 enhances the ATPase activity of okr/Rad54.</text>
</comment>
<evidence type="ECO:0000256" key="5">
    <source>
        <dbReference type="ARBA" id="ARBA00022618"/>
    </source>
</evidence>
<feature type="region of interest" description="Disordered" evidence="19">
    <location>
        <begin position="1"/>
        <end position="24"/>
    </location>
</feature>
<dbReference type="SUPFAM" id="SSF52540">
    <property type="entry name" value="P-loop containing nucleoside triphosphate hydrolases"/>
    <property type="match status" value="2"/>
</dbReference>
<dbReference type="KEGG" id="vde:111247899"/>
<dbReference type="FunCoup" id="A0A7M7JP85">
    <property type="interactions" value="447"/>
</dbReference>
<feature type="compositionally biased region" description="Basic residues" evidence="19">
    <location>
        <begin position="959"/>
        <end position="971"/>
    </location>
</feature>
<feature type="compositionally biased region" description="Basic and acidic residues" evidence="19">
    <location>
        <begin position="1160"/>
        <end position="1179"/>
    </location>
</feature>
<keyword evidence="8" id="KW-0498">Mitosis</keyword>
<evidence type="ECO:0000256" key="9">
    <source>
        <dbReference type="ARBA" id="ARBA00022801"/>
    </source>
</evidence>
<evidence type="ECO:0000259" key="21">
    <source>
        <dbReference type="PROSITE" id="PS51194"/>
    </source>
</evidence>
<keyword evidence="9" id="KW-0378">Hydrolase</keyword>
<proteinExistence type="inferred from homology"/>
<feature type="region of interest" description="Disordered" evidence="19">
    <location>
        <begin position="953"/>
        <end position="977"/>
    </location>
</feature>
<evidence type="ECO:0000256" key="15">
    <source>
        <dbReference type="ARBA" id="ARBA00023306"/>
    </source>
</evidence>
<dbReference type="GO" id="GO:0016787">
    <property type="term" value="F:hydrolase activity"/>
    <property type="evidence" value="ECO:0007669"/>
    <property type="project" value="UniProtKB-KW"/>
</dbReference>
<name>A0A7M7JP85_VARDE</name>
<evidence type="ECO:0000256" key="17">
    <source>
        <dbReference type="ARBA" id="ARBA00029956"/>
    </source>
</evidence>
<evidence type="ECO:0000313" key="23">
    <source>
        <dbReference type="Proteomes" id="UP000594260"/>
    </source>
</evidence>
<dbReference type="PROSITE" id="PS51194">
    <property type="entry name" value="HELICASE_CTER"/>
    <property type="match status" value="1"/>
</dbReference>
<keyword evidence="6" id="KW-0547">Nucleotide-binding</keyword>
<reference evidence="22" key="1">
    <citation type="submission" date="2021-01" db="UniProtKB">
        <authorList>
            <consortium name="EnsemblMetazoa"/>
        </authorList>
    </citation>
    <scope>IDENTIFICATION</scope>
</reference>
<feature type="region of interest" description="Disordered" evidence="19">
    <location>
        <begin position="284"/>
        <end position="352"/>
    </location>
</feature>
<dbReference type="Gene3D" id="3.40.50.10810">
    <property type="entry name" value="Tandem AAA-ATPase domain"/>
    <property type="match status" value="1"/>
</dbReference>
<organism evidence="22 23">
    <name type="scientific">Varroa destructor</name>
    <name type="common">Honeybee mite</name>
    <dbReference type="NCBI Taxonomy" id="109461"/>
    <lineage>
        <taxon>Eukaryota</taxon>
        <taxon>Metazoa</taxon>
        <taxon>Ecdysozoa</taxon>
        <taxon>Arthropoda</taxon>
        <taxon>Chelicerata</taxon>
        <taxon>Arachnida</taxon>
        <taxon>Acari</taxon>
        <taxon>Parasitiformes</taxon>
        <taxon>Mesostigmata</taxon>
        <taxon>Gamasina</taxon>
        <taxon>Dermanyssoidea</taxon>
        <taxon>Varroidae</taxon>
        <taxon>Varroa</taxon>
    </lineage>
</organism>
<feature type="region of interest" description="Disordered" evidence="19">
    <location>
        <begin position="990"/>
        <end position="1059"/>
    </location>
</feature>
<evidence type="ECO:0000256" key="1">
    <source>
        <dbReference type="ARBA" id="ARBA00004123"/>
    </source>
</evidence>
<dbReference type="GeneID" id="111247899"/>
<dbReference type="CDD" id="cd18000">
    <property type="entry name" value="DEXHc_ERCC6"/>
    <property type="match status" value="1"/>
</dbReference>
<dbReference type="InterPro" id="IPR058951">
    <property type="entry name" value="WHD_Rad26_CSB-like"/>
</dbReference>
<evidence type="ECO:0000256" key="12">
    <source>
        <dbReference type="ARBA" id="ARBA00023125"/>
    </source>
</evidence>
<dbReference type="CDD" id="cd21397">
    <property type="entry name" value="cc_ERCC-6_N"/>
    <property type="match status" value="1"/>
</dbReference>
<dbReference type="Pfam" id="PF00176">
    <property type="entry name" value="SNF2-rel_dom"/>
    <property type="match status" value="1"/>
</dbReference>
<dbReference type="Proteomes" id="UP000594260">
    <property type="component" value="Unplaced"/>
</dbReference>